<organism evidence="2 3">
    <name type="scientific">Oryza meyeriana var. granulata</name>
    <dbReference type="NCBI Taxonomy" id="110450"/>
    <lineage>
        <taxon>Eukaryota</taxon>
        <taxon>Viridiplantae</taxon>
        <taxon>Streptophyta</taxon>
        <taxon>Embryophyta</taxon>
        <taxon>Tracheophyta</taxon>
        <taxon>Spermatophyta</taxon>
        <taxon>Magnoliopsida</taxon>
        <taxon>Liliopsida</taxon>
        <taxon>Poales</taxon>
        <taxon>Poaceae</taxon>
        <taxon>BOP clade</taxon>
        <taxon>Oryzoideae</taxon>
        <taxon>Oryzeae</taxon>
        <taxon>Oryzinae</taxon>
        <taxon>Oryza</taxon>
        <taxon>Oryza meyeriana</taxon>
    </lineage>
</organism>
<gene>
    <name evidence="2" type="ORF">E2562_033939</name>
</gene>
<dbReference type="EMBL" id="SPHZ02000010">
    <property type="protein sequence ID" value="KAF0897144.1"/>
    <property type="molecule type" value="Genomic_DNA"/>
</dbReference>
<protein>
    <submittedName>
        <fullName evidence="2">Uncharacterized protein</fullName>
    </submittedName>
</protein>
<evidence type="ECO:0000313" key="2">
    <source>
        <dbReference type="EMBL" id="KAF0897144.1"/>
    </source>
</evidence>
<feature type="compositionally biased region" description="Basic and acidic residues" evidence="1">
    <location>
        <begin position="108"/>
        <end position="118"/>
    </location>
</feature>
<reference evidence="2 3" key="1">
    <citation type="submission" date="2019-11" db="EMBL/GenBank/DDBJ databases">
        <title>Whole genome sequence of Oryza granulata.</title>
        <authorList>
            <person name="Li W."/>
        </authorList>
    </citation>
    <scope>NUCLEOTIDE SEQUENCE [LARGE SCALE GENOMIC DNA]</scope>
    <source>
        <strain evidence="3">cv. Menghai</strain>
        <tissue evidence="2">Leaf</tissue>
    </source>
</reference>
<feature type="region of interest" description="Disordered" evidence="1">
    <location>
        <begin position="1"/>
        <end position="142"/>
    </location>
</feature>
<accession>A0A6G1CBF4</accession>
<proteinExistence type="predicted"/>
<feature type="compositionally biased region" description="Polar residues" evidence="1">
    <location>
        <begin position="31"/>
        <end position="45"/>
    </location>
</feature>
<dbReference type="Proteomes" id="UP000479710">
    <property type="component" value="Unassembled WGS sequence"/>
</dbReference>
<keyword evidence="3" id="KW-1185">Reference proteome</keyword>
<comment type="caution">
    <text evidence="2">The sequence shown here is derived from an EMBL/GenBank/DDBJ whole genome shotgun (WGS) entry which is preliminary data.</text>
</comment>
<evidence type="ECO:0000256" key="1">
    <source>
        <dbReference type="SAM" id="MobiDB-lite"/>
    </source>
</evidence>
<name>A0A6G1CBF4_9ORYZ</name>
<dbReference type="AlphaFoldDB" id="A0A6G1CBF4"/>
<feature type="compositionally biased region" description="Basic and acidic residues" evidence="1">
    <location>
        <begin position="75"/>
        <end position="89"/>
    </location>
</feature>
<evidence type="ECO:0000313" key="3">
    <source>
        <dbReference type="Proteomes" id="UP000479710"/>
    </source>
</evidence>
<sequence length="142" mass="15525">MAIESGQPPRRRPPGSRNGNQPRSHTRDLRPSSSPFRPNHPTTVRSWIDGQESPKASRNPAPHVRDPPPVARGVAEPRWERGDLGRQKEAGSGAYTQSRPPCTPPRACPERSTTESRHPAAHRRPSTSLTANGAYLGGTYAK</sequence>